<evidence type="ECO:0000256" key="5">
    <source>
        <dbReference type="ARBA" id="ARBA00012518"/>
    </source>
</evidence>
<evidence type="ECO:0000313" key="22">
    <source>
        <dbReference type="Proteomes" id="UP000002985"/>
    </source>
</evidence>
<dbReference type="Gene3D" id="3.90.78.10">
    <property type="entry name" value="UDP-N-acetylenolpyruvoylglucosamine reductase, C-terminal domain"/>
    <property type="match status" value="1"/>
</dbReference>
<dbReference type="HAMAP" id="MF_00037">
    <property type="entry name" value="MurB"/>
    <property type="match status" value="1"/>
</dbReference>
<dbReference type="InterPro" id="IPR003170">
    <property type="entry name" value="MurB"/>
</dbReference>
<comment type="subcellular location">
    <subcellularLocation>
        <location evidence="3 19">Cytoplasm</location>
    </subcellularLocation>
</comment>
<dbReference type="NCBIfam" id="NF010480">
    <property type="entry name" value="PRK13905.1"/>
    <property type="match status" value="1"/>
</dbReference>
<dbReference type="Proteomes" id="UP000002985">
    <property type="component" value="Unassembled WGS sequence"/>
</dbReference>
<dbReference type="PANTHER" id="PTHR21071">
    <property type="entry name" value="UDP-N-ACETYLENOLPYRUVOYLGLUCOSAMINE REDUCTASE"/>
    <property type="match status" value="1"/>
</dbReference>
<dbReference type="GO" id="GO:0009252">
    <property type="term" value="P:peptidoglycan biosynthetic process"/>
    <property type="evidence" value="ECO:0007669"/>
    <property type="project" value="UniProtKB-UniRule"/>
</dbReference>
<dbReference type="InterPro" id="IPR016167">
    <property type="entry name" value="FAD-bd_PCMH_sub1"/>
</dbReference>
<gene>
    <name evidence="19" type="primary">murB</name>
    <name evidence="21" type="ORF">KSU1_B0182</name>
</gene>
<dbReference type="InterPro" id="IPR016169">
    <property type="entry name" value="FAD-bd_PCMH_sub2"/>
</dbReference>
<dbReference type="OrthoDB" id="9804753at2"/>
<evidence type="ECO:0000256" key="18">
    <source>
        <dbReference type="ARBA" id="ARBA00048914"/>
    </source>
</evidence>
<evidence type="ECO:0000256" key="19">
    <source>
        <dbReference type="HAMAP-Rule" id="MF_00037"/>
    </source>
</evidence>
<dbReference type="GO" id="GO:0008762">
    <property type="term" value="F:UDP-N-acetylmuramate dehydrogenase activity"/>
    <property type="evidence" value="ECO:0007669"/>
    <property type="project" value="UniProtKB-UniRule"/>
</dbReference>
<evidence type="ECO:0000256" key="10">
    <source>
        <dbReference type="ARBA" id="ARBA00022827"/>
    </source>
</evidence>
<name>I3IH44_9BACT</name>
<evidence type="ECO:0000256" key="11">
    <source>
        <dbReference type="ARBA" id="ARBA00022857"/>
    </source>
</evidence>
<dbReference type="Gene3D" id="3.30.43.10">
    <property type="entry name" value="Uridine Diphospho-n-acetylenolpyruvylglucosamine Reductase, domain 2"/>
    <property type="match status" value="1"/>
</dbReference>
<comment type="similarity">
    <text evidence="19">Belongs to the MurB family.</text>
</comment>
<evidence type="ECO:0000256" key="6">
    <source>
        <dbReference type="ARBA" id="ARBA00015188"/>
    </source>
</evidence>
<dbReference type="InterPro" id="IPR036635">
    <property type="entry name" value="MurB_C_sf"/>
</dbReference>
<dbReference type="PANTHER" id="PTHR21071:SF4">
    <property type="entry name" value="UDP-N-ACETYLENOLPYRUVOYLGLUCOSAMINE REDUCTASE"/>
    <property type="match status" value="1"/>
</dbReference>
<evidence type="ECO:0000256" key="12">
    <source>
        <dbReference type="ARBA" id="ARBA00022960"/>
    </source>
</evidence>
<comment type="pathway">
    <text evidence="4 19">Cell wall biogenesis; peptidoglycan biosynthesis.</text>
</comment>
<feature type="active site" description="Proton donor" evidence="19">
    <location>
        <position position="226"/>
    </location>
</feature>
<comment type="catalytic activity">
    <reaction evidence="18 19">
        <text>UDP-N-acetyl-alpha-D-muramate + NADP(+) = UDP-N-acetyl-3-O-(1-carboxyvinyl)-alpha-D-glucosamine + NADPH + H(+)</text>
        <dbReference type="Rhea" id="RHEA:12248"/>
        <dbReference type="ChEBI" id="CHEBI:15378"/>
        <dbReference type="ChEBI" id="CHEBI:57783"/>
        <dbReference type="ChEBI" id="CHEBI:58349"/>
        <dbReference type="ChEBI" id="CHEBI:68483"/>
        <dbReference type="ChEBI" id="CHEBI:70757"/>
        <dbReference type="EC" id="1.3.1.98"/>
    </reaction>
</comment>
<dbReference type="InterPro" id="IPR011601">
    <property type="entry name" value="MurB_C"/>
</dbReference>
<keyword evidence="12 19" id="KW-0133">Cell shape</keyword>
<dbReference type="SUPFAM" id="SSF56194">
    <property type="entry name" value="Uridine diphospho-N-Acetylenolpyruvylglucosamine reductase, MurB, C-terminal domain"/>
    <property type="match status" value="1"/>
</dbReference>
<dbReference type="InterPro" id="IPR006094">
    <property type="entry name" value="Oxid_FAD_bind_N"/>
</dbReference>
<keyword evidence="22" id="KW-1185">Reference proteome</keyword>
<keyword evidence="16 19" id="KW-0961">Cell wall biogenesis/degradation</keyword>
<dbReference type="GO" id="GO:0051301">
    <property type="term" value="P:cell division"/>
    <property type="evidence" value="ECO:0007669"/>
    <property type="project" value="UniProtKB-KW"/>
</dbReference>
<feature type="domain" description="FAD-binding PCMH-type" evidence="20">
    <location>
        <begin position="24"/>
        <end position="195"/>
    </location>
</feature>
<dbReference type="EMBL" id="BAFH01000002">
    <property type="protein sequence ID" value="GAB61039.1"/>
    <property type="molecule type" value="Genomic_DNA"/>
</dbReference>
<dbReference type="GO" id="GO:0071555">
    <property type="term" value="P:cell wall organization"/>
    <property type="evidence" value="ECO:0007669"/>
    <property type="project" value="UniProtKB-KW"/>
</dbReference>
<dbReference type="GO" id="GO:0008360">
    <property type="term" value="P:regulation of cell shape"/>
    <property type="evidence" value="ECO:0007669"/>
    <property type="project" value="UniProtKB-KW"/>
</dbReference>
<keyword evidence="9 19" id="KW-0285">Flavoprotein</keyword>
<evidence type="ECO:0000256" key="17">
    <source>
        <dbReference type="ARBA" id="ARBA00031026"/>
    </source>
</evidence>
<evidence type="ECO:0000256" key="8">
    <source>
        <dbReference type="ARBA" id="ARBA00022618"/>
    </source>
</evidence>
<keyword evidence="7 19" id="KW-0963">Cytoplasm</keyword>
<accession>I3IH44</accession>
<dbReference type="InterPro" id="IPR016166">
    <property type="entry name" value="FAD-bd_PCMH"/>
</dbReference>
<keyword evidence="13 19" id="KW-0573">Peptidoglycan synthesis</keyword>
<evidence type="ECO:0000256" key="7">
    <source>
        <dbReference type="ARBA" id="ARBA00022490"/>
    </source>
</evidence>
<dbReference type="InterPro" id="IPR036318">
    <property type="entry name" value="FAD-bd_PCMH-like_sf"/>
</dbReference>
<dbReference type="Pfam" id="PF02873">
    <property type="entry name" value="MurB_C"/>
    <property type="match status" value="1"/>
</dbReference>
<evidence type="ECO:0000256" key="16">
    <source>
        <dbReference type="ARBA" id="ARBA00023316"/>
    </source>
</evidence>
<dbReference type="Pfam" id="PF01565">
    <property type="entry name" value="FAD_binding_4"/>
    <property type="match status" value="1"/>
</dbReference>
<sequence>MSIISLNIPNLERNKPLAPFTTYQIGGPADLFVEVYTIDELTHALLEAQRKGVPFFLLGCGANILVTDKGFRGLIIRNLANKVTFLDNSRVLAESGATVAHLIEHCRNRELSGFEHFIGIPSTVGGALWQNLHFLSADRQRTLFIEEIVLSSHILTEEGQHRTVQVDYFQFGYDQSILQKRQDVVLDVTFQLIAKRKDEIQIVMDENTAWRNAKQPQLSEYPSCGSVFKKIKGIGAGRLIEQAGLKGARIGNAEVSKKHANFIVNTGNARAADILQLIRYVQEEVKRKLGYTLETEITIIGEQE</sequence>
<dbReference type="EC" id="1.3.1.98" evidence="5 19"/>
<dbReference type="GO" id="GO:0005829">
    <property type="term" value="C:cytosol"/>
    <property type="evidence" value="ECO:0007669"/>
    <property type="project" value="TreeGrafter"/>
</dbReference>
<dbReference type="SUPFAM" id="SSF56176">
    <property type="entry name" value="FAD-binding/transporter-associated domain-like"/>
    <property type="match status" value="1"/>
</dbReference>
<keyword evidence="11 19" id="KW-0521">NADP</keyword>
<evidence type="ECO:0000313" key="21">
    <source>
        <dbReference type="EMBL" id="GAB61039.1"/>
    </source>
</evidence>
<dbReference type="STRING" id="247490.KSU1_B0182"/>
<reference evidence="21 22" key="1">
    <citation type="journal article" date="2012" name="FEBS Lett.">
        <title>Anammox organism KSU-1 expresses a NirK-type copper-containing nitrite reductase instead of a NirS-type with cytochrome cd1.</title>
        <authorList>
            <person name="Hira D."/>
            <person name="Toh H."/>
            <person name="Migita C.T."/>
            <person name="Okubo H."/>
            <person name="Nishiyama T."/>
            <person name="Hattori M."/>
            <person name="Furukawa K."/>
            <person name="Fujii T."/>
        </authorList>
    </citation>
    <scope>NUCLEOTIDE SEQUENCE [LARGE SCALE GENOMIC DNA]</scope>
</reference>
<comment type="caution">
    <text evidence="19">Lacks conserved residue(s) required for the propagation of feature annotation.</text>
</comment>
<evidence type="ECO:0000259" key="20">
    <source>
        <dbReference type="PROSITE" id="PS51387"/>
    </source>
</evidence>
<keyword evidence="15 19" id="KW-0131">Cell cycle</keyword>
<evidence type="ECO:0000256" key="15">
    <source>
        <dbReference type="ARBA" id="ARBA00023306"/>
    </source>
</evidence>
<protein>
    <recommendedName>
        <fullName evidence="6 19">UDP-N-acetylenolpyruvoylglucosamine reductase</fullName>
        <ecNumber evidence="5 19">1.3.1.98</ecNumber>
    </recommendedName>
    <alternativeName>
        <fullName evidence="17 19">UDP-N-acetylmuramate dehydrogenase</fullName>
    </alternativeName>
</protein>
<keyword evidence="14 19" id="KW-0560">Oxidoreductase</keyword>
<evidence type="ECO:0000256" key="14">
    <source>
        <dbReference type="ARBA" id="ARBA00023002"/>
    </source>
</evidence>
<evidence type="ECO:0000256" key="4">
    <source>
        <dbReference type="ARBA" id="ARBA00004752"/>
    </source>
</evidence>
<evidence type="ECO:0000256" key="3">
    <source>
        <dbReference type="ARBA" id="ARBA00004496"/>
    </source>
</evidence>
<keyword evidence="8 19" id="KW-0132">Cell division</keyword>
<dbReference type="PROSITE" id="PS51387">
    <property type="entry name" value="FAD_PCMH"/>
    <property type="match status" value="1"/>
</dbReference>
<evidence type="ECO:0000256" key="1">
    <source>
        <dbReference type="ARBA" id="ARBA00001974"/>
    </source>
</evidence>
<dbReference type="GO" id="GO:0071949">
    <property type="term" value="F:FAD binding"/>
    <property type="evidence" value="ECO:0007669"/>
    <property type="project" value="InterPro"/>
</dbReference>
<evidence type="ECO:0000256" key="13">
    <source>
        <dbReference type="ARBA" id="ARBA00022984"/>
    </source>
</evidence>
<proteinExistence type="inferred from homology"/>
<dbReference type="eggNOG" id="COG0812">
    <property type="taxonomic scope" value="Bacteria"/>
</dbReference>
<evidence type="ECO:0000256" key="2">
    <source>
        <dbReference type="ARBA" id="ARBA00003921"/>
    </source>
</evidence>
<comment type="function">
    <text evidence="2 19">Cell wall formation.</text>
</comment>
<dbReference type="AlphaFoldDB" id="I3IH44"/>
<feature type="active site" evidence="19">
    <location>
        <position position="296"/>
    </location>
</feature>
<dbReference type="Gene3D" id="3.30.465.10">
    <property type="match status" value="1"/>
</dbReference>
<keyword evidence="10 19" id="KW-0274">FAD</keyword>
<dbReference type="NCBIfam" id="TIGR00179">
    <property type="entry name" value="murB"/>
    <property type="match status" value="1"/>
</dbReference>
<comment type="cofactor">
    <cofactor evidence="1 19">
        <name>FAD</name>
        <dbReference type="ChEBI" id="CHEBI:57692"/>
    </cofactor>
</comment>
<dbReference type="UniPathway" id="UPA00219"/>
<evidence type="ECO:0000256" key="9">
    <source>
        <dbReference type="ARBA" id="ARBA00022630"/>
    </source>
</evidence>
<comment type="caution">
    <text evidence="21">The sequence shown here is derived from an EMBL/GenBank/DDBJ whole genome shotgun (WGS) entry which is preliminary data.</text>
</comment>
<organism evidence="21 22">
    <name type="scientific">Candidatus Jettenia caeni</name>
    <dbReference type="NCBI Taxonomy" id="247490"/>
    <lineage>
        <taxon>Bacteria</taxon>
        <taxon>Pseudomonadati</taxon>
        <taxon>Planctomycetota</taxon>
        <taxon>Candidatus Brocadiia</taxon>
        <taxon>Candidatus Brocadiales</taxon>
        <taxon>Candidatus Brocadiaceae</taxon>
        <taxon>Candidatus Jettenia</taxon>
    </lineage>
</organism>